<name>A0A1M5A3S7_9FLAO</name>
<accession>A0A1M5A3S7</accession>
<evidence type="ECO:0008006" key="3">
    <source>
        <dbReference type="Google" id="ProtNLM"/>
    </source>
</evidence>
<evidence type="ECO:0000313" key="2">
    <source>
        <dbReference type="Proteomes" id="UP000184406"/>
    </source>
</evidence>
<proteinExistence type="predicted"/>
<gene>
    <name evidence="1" type="ORF">SAMN03080594_10366</name>
</gene>
<dbReference type="OrthoDB" id="1236098at2"/>
<protein>
    <recommendedName>
        <fullName evidence="3">Lipoprotein</fullName>
    </recommendedName>
</protein>
<sequence>MKSNLHPLKMTKLLFLFTVIISTGCKEKHSESIVGTQFKDYWSLNQLANFEKVSDTTFFNDEIEPKFKLLHLKNKNRDLVIYSRIQYDSKNNRIYKVLDTLSFLTSDNSEKLTIGYCEIDLKNNNKGNIIAFIEKTDDENMFIEKIMEAWVANPVSERIEKLKNIDKVDCFNDSYNGYETKINYDLLNN</sequence>
<dbReference type="RefSeq" id="WP_072861703.1">
    <property type="nucleotide sequence ID" value="NZ_FQUX01000003.1"/>
</dbReference>
<dbReference type="EMBL" id="FQUX01000003">
    <property type="protein sequence ID" value="SHF24586.1"/>
    <property type="molecule type" value="Genomic_DNA"/>
</dbReference>
<dbReference type="AlphaFoldDB" id="A0A1M5A3S7"/>
<dbReference type="PROSITE" id="PS51257">
    <property type="entry name" value="PROKAR_LIPOPROTEIN"/>
    <property type="match status" value="1"/>
</dbReference>
<organism evidence="1 2">
    <name type="scientific">Arenibacter palladensis</name>
    <dbReference type="NCBI Taxonomy" id="237373"/>
    <lineage>
        <taxon>Bacteria</taxon>
        <taxon>Pseudomonadati</taxon>
        <taxon>Bacteroidota</taxon>
        <taxon>Flavobacteriia</taxon>
        <taxon>Flavobacteriales</taxon>
        <taxon>Flavobacteriaceae</taxon>
        <taxon>Arenibacter</taxon>
    </lineage>
</organism>
<reference evidence="2" key="1">
    <citation type="submission" date="2016-11" db="EMBL/GenBank/DDBJ databases">
        <authorList>
            <person name="Varghese N."/>
            <person name="Submissions S."/>
        </authorList>
    </citation>
    <scope>NUCLEOTIDE SEQUENCE [LARGE SCALE GENOMIC DNA]</scope>
    <source>
        <strain evidence="2">DSM 17539</strain>
    </source>
</reference>
<dbReference type="Proteomes" id="UP000184406">
    <property type="component" value="Unassembled WGS sequence"/>
</dbReference>
<evidence type="ECO:0000313" key="1">
    <source>
        <dbReference type="EMBL" id="SHF24586.1"/>
    </source>
</evidence>
<keyword evidence="2" id="KW-1185">Reference proteome</keyword>